<dbReference type="EMBL" id="CP048222">
    <property type="protein sequence ID" value="QHT66805.1"/>
    <property type="molecule type" value="Genomic_DNA"/>
</dbReference>
<evidence type="ECO:0000313" key="1">
    <source>
        <dbReference type="EMBL" id="QHT66805.1"/>
    </source>
</evidence>
<reference evidence="1 2" key="1">
    <citation type="submission" date="2020-01" db="EMBL/GenBank/DDBJ databases">
        <authorList>
            <person name="Kim M.K."/>
        </authorList>
    </citation>
    <scope>NUCLEOTIDE SEQUENCE [LARGE SCALE GENOMIC DNA]</scope>
    <source>
        <strain evidence="1 2">172606-1</strain>
    </source>
</reference>
<gene>
    <name evidence="1" type="ORF">GXP67_09110</name>
</gene>
<name>A0A6C0GG10_9BACT</name>
<dbReference type="RefSeq" id="WP_162442858.1">
    <property type="nucleotide sequence ID" value="NZ_CP048222.1"/>
</dbReference>
<sequence>MDRREAIRRVAFLMGGTISAPALSGMLGGCKTNTKESAALESFTPEAKSLVAEIAETIIPETSTPGAKAAKVEEFIATMIQDCYPEKEQKVFFSGLEMVNKESQKAYERSFVELQPNERIEILKNVEKEAFAARDKQKDQKEKDPIFYFQFKELALLGYFTSEPGATKALAYVQIPGKYDGCVPLKSGQKAWAM</sequence>
<keyword evidence="2" id="KW-1185">Reference proteome</keyword>
<dbReference type="PROSITE" id="PS51257">
    <property type="entry name" value="PROKAR_LIPOPROTEIN"/>
    <property type="match status" value="1"/>
</dbReference>
<dbReference type="AlphaFoldDB" id="A0A6C0GG10"/>
<dbReference type="InterPro" id="IPR027056">
    <property type="entry name" value="Gluconate_2DH_su3"/>
</dbReference>
<accession>A0A6C0GG10</accession>
<evidence type="ECO:0000313" key="2">
    <source>
        <dbReference type="Proteomes" id="UP000480178"/>
    </source>
</evidence>
<proteinExistence type="predicted"/>
<dbReference type="KEGG" id="rhoz:GXP67_09110"/>
<dbReference type="Proteomes" id="UP000480178">
    <property type="component" value="Chromosome"/>
</dbReference>
<organism evidence="1 2">
    <name type="scientific">Rhodocytophaga rosea</name>
    <dbReference type="NCBI Taxonomy" id="2704465"/>
    <lineage>
        <taxon>Bacteria</taxon>
        <taxon>Pseudomonadati</taxon>
        <taxon>Bacteroidota</taxon>
        <taxon>Cytophagia</taxon>
        <taxon>Cytophagales</taxon>
        <taxon>Rhodocytophagaceae</taxon>
        <taxon>Rhodocytophaga</taxon>
    </lineage>
</organism>
<protein>
    <submittedName>
        <fullName evidence="1">Gluconate 2-dehydrogenase subunit 3 family protein</fullName>
    </submittedName>
</protein>
<dbReference type="Pfam" id="PF13618">
    <property type="entry name" value="Gluconate_2-dh3"/>
    <property type="match status" value="1"/>
</dbReference>